<comment type="caution">
    <text evidence="6">The sequence shown here is derived from an EMBL/GenBank/DDBJ whole genome shotgun (WGS) entry which is preliminary data.</text>
</comment>
<evidence type="ECO:0000313" key="7">
    <source>
        <dbReference type="Proteomes" id="UP000285301"/>
    </source>
</evidence>
<evidence type="ECO:0000256" key="2">
    <source>
        <dbReference type="ARBA" id="ARBA00022771"/>
    </source>
</evidence>
<keyword evidence="1" id="KW-0479">Metal-binding</keyword>
<evidence type="ECO:0000256" key="4">
    <source>
        <dbReference type="PROSITE-ProRule" id="PRU00509"/>
    </source>
</evidence>
<dbReference type="STRING" id="1965070.A0A443RC08"/>
<dbReference type="AlphaFoldDB" id="A0A443RC08"/>
<keyword evidence="2 4" id="KW-0863">Zinc-finger</keyword>
<dbReference type="GO" id="GO:0003677">
    <property type="term" value="F:DNA binding"/>
    <property type="evidence" value="ECO:0007669"/>
    <property type="project" value="InterPro"/>
</dbReference>
<dbReference type="PROSITE" id="PS51058">
    <property type="entry name" value="ZF_CXXC"/>
    <property type="match status" value="1"/>
</dbReference>
<dbReference type="Proteomes" id="UP000285301">
    <property type="component" value="Unassembled WGS sequence"/>
</dbReference>
<evidence type="ECO:0000256" key="3">
    <source>
        <dbReference type="ARBA" id="ARBA00022833"/>
    </source>
</evidence>
<dbReference type="InterPro" id="IPR002857">
    <property type="entry name" value="Znf_CXXC"/>
</dbReference>
<accession>A0A443RC08</accession>
<sequence>MIIEVMRKRRARRRRLPSLRAAGLLCFGPRLCATQLRGTKRRSVQWAKPDSTGDGRKHSLATAERLQKANEDSEDFDPLQFMQTVDSRNGKPHIDPGMLIAKESCKSLVCDCNGIIIAEMVYRCMLCSAISESVSEAQKHYQIKHLDCEFSPAMGNHEPNVLHSRDDSDLGEEFPEEDEVASESLLSDAPLDLKTTPKQHVNKFVDRPFVKRSPLVPQMSPVNFMAASALAKAKIKNQKNNFLKPISTPEDPSSDGSPANNAAVLAMLRSTVKKNWGCRKCSGCLVEDCGKCNYCLDKPKFGGPNTLKKKCVQRKCIMQEQQKEQGNGRFMKKINIP</sequence>
<gene>
    <name evidence="6" type="ORF">B4U79_12721</name>
</gene>
<keyword evidence="7" id="KW-1185">Reference proteome</keyword>
<dbReference type="Pfam" id="PF02008">
    <property type="entry name" value="zf-CXXC"/>
    <property type="match status" value="1"/>
</dbReference>
<organism evidence="6 7">
    <name type="scientific">Dinothrombium tinctorium</name>
    <dbReference type="NCBI Taxonomy" id="1965070"/>
    <lineage>
        <taxon>Eukaryota</taxon>
        <taxon>Metazoa</taxon>
        <taxon>Ecdysozoa</taxon>
        <taxon>Arthropoda</taxon>
        <taxon>Chelicerata</taxon>
        <taxon>Arachnida</taxon>
        <taxon>Acari</taxon>
        <taxon>Acariformes</taxon>
        <taxon>Trombidiformes</taxon>
        <taxon>Prostigmata</taxon>
        <taxon>Anystina</taxon>
        <taxon>Parasitengona</taxon>
        <taxon>Trombidioidea</taxon>
        <taxon>Trombidiidae</taxon>
        <taxon>Dinothrombium</taxon>
    </lineage>
</organism>
<evidence type="ECO:0000256" key="1">
    <source>
        <dbReference type="ARBA" id="ARBA00022723"/>
    </source>
</evidence>
<dbReference type="EMBL" id="NCKU01001205">
    <property type="protein sequence ID" value="RWS12801.1"/>
    <property type="molecule type" value="Genomic_DNA"/>
</dbReference>
<proteinExistence type="predicted"/>
<reference evidence="6 7" key="1">
    <citation type="journal article" date="2018" name="Gigascience">
        <title>Genomes of trombidid mites reveal novel predicted allergens and laterally-transferred genes associated with secondary metabolism.</title>
        <authorList>
            <person name="Dong X."/>
            <person name="Chaisiri K."/>
            <person name="Xia D."/>
            <person name="Armstrong S.D."/>
            <person name="Fang Y."/>
            <person name="Donnelly M.J."/>
            <person name="Kadowaki T."/>
            <person name="McGarry J.W."/>
            <person name="Darby A.C."/>
            <person name="Makepeace B.L."/>
        </authorList>
    </citation>
    <scope>NUCLEOTIDE SEQUENCE [LARGE SCALE GENOMIC DNA]</scope>
    <source>
        <strain evidence="6">UoL-WK</strain>
    </source>
</reference>
<protein>
    <recommendedName>
        <fullName evidence="5">CXXC-type domain-containing protein</fullName>
    </recommendedName>
</protein>
<evidence type="ECO:0000259" key="5">
    <source>
        <dbReference type="PROSITE" id="PS51058"/>
    </source>
</evidence>
<dbReference type="OrthoDB" id="308383at2759"/>
<feature type="domain" description="CXXC-type" evidence="5">
    <location>
        <begin position="270"/>
        <end position="317"/>
    </location>
</feature>
<name>A0A443RC08_9ACAR</name>
<dbReference type="GO" id="GO:0008270">
    <property type="term" value="F:zinc ion binding"/>
    <property type="evidence" value="ECO:0007669"/>
    <property type="project" value="UniProtKB-KW"/>
</dbReference>
<keyword evidence="3" id="KW-0862">Zinc</keyword>
<evidence type="ECO:0000313" key="6">
    <source>
        <dbReference type="EMBL" id="RWS12801.1"/>
    </source>
</evidence>